<evidence type="ECO:0000313" key="2">
    <source>
        <dbReference type="Proteomes" id="UP000692954"/>
    </source>
</evidence>
<dbReference type="EMBL" id="CAJJDN010000029">
    <property type="protein sequence ID" value="CAD8072594.1"/>
    <property type="molecule type" value="Genomic_DNA"/>
</dbReference>
<proteinExistence type="predicted"/>
<keyword evidence="2" id="KW-1185">Reference proteome</keyword>
<dbReference type="AlphaFoldDB" id="A0A8S1MBF7"/>
<protein>
    <submittedName>
        <fullName evidence="1">Uncharacterized protein</fullName>
    </submittedName>
</protein>
<gene>
    <name evidence="1" type="ORF">PSON_ATCC_30995.1.T0290244</name>
</gene>
<name>A0A8S1MBF7_9CILI</name>
<comment type="caution">
    <text evidence="1">The sequence shown here is derived from an EMBL/GenBank/DDBJ whole genome shotgun (WGS) entry which is preliminary data.</text>
</comment>
<evidence type="ECO:0000313" key="1">
    <source>
        <dbReference type="EMBL" id="CAD8072594.1"/>
    </source>
</evidence>
<organism evidence="1 2">
    <name type="scientific">Paramecium sonneborni</name>
    <dbReference type="NCBI Taxonomy" id="65129"/>
    <lineage>
        <taxon>Eukaryota</taxon>
        <taxon>Sar</taxon>
        <taxon>Alveolata</taxon>
        <taxon>Ciliophora</taxon>
        <taxon>Intramacronucleata</taxon>
        <taxon>Oligohymenophorea</taxon>
        <taxon>Peniculida</taxon>
        <taxon>Parameciidae</taxon>
        <taxon>Paramecium</taxon>
    </lineage>
</organism>
<accession>A0A8S1MBF7</accession>
<sequence>MQQRNDQLIAQQVQQNMNINPTIASIDVQDDKRKSPTSFLKQQQNIHIYNKDYEQRNNNQNYLEIKLKF</sequence>
<reference evidence="1" key="1">
    <citation type="submission" date="2021-01" db="EMBL/GenBank/DDBJ databases">
        <authorList>
            <consortium name="Genoscope - CEA"/>
            <person name="William W."/>
        </authorList>
    </citation>
    <scope>NUCLEOTIDE SEQUENCE</scope>
</reference>
<dbReference type="Proteomes" id="UP000692954">
    <property type="component" value="Unassembled WGS sequence"/>
</dbReference>